<evidence type="ECO:0000313" key="2">
    <source>
        <dbReference type="Proteomes" id="UP001560573"/>
    </source>
</evidence>
<dbReference type="Gene3D" id="1.10.10.10">
    <property type="entry name" value="Winged helix-like DNA-binding domain superfamily/Winged helix DNA-binding domain"/>
    <property type="match status" value="1"/>
</dbReference>
<keyword evidence="2" id="KW-1185">Reference proteome</keyword>
<sequence>MENHFNRAYTTLSQTGERFLYVMKTNGPQSAAALAKAAGITVEGARLQLVKLTEDGFVISQSVSAGVGRPTMQYSLTPRGFAYFPDAHTDLTVQLLQTIQGVLGPQAVTSVLNEREKALDNKYAAEIKQELPLEEKLTSLARVKTQEGYMAEWRKENDDYLFIENHCPICMAAKQCAGLCEAELNSLKKALGNGTNIERTEHIIDGSRRCVYIVRQ</sequence>
<accession>A0ABV3ZK36</accession>
<gene>
    <name evidence="1" type="ORF">QTN47_22265</name>
</gene>
<dbReference type="EMBL" id="JAULBC010000008">
    <property type="protein sequence ID" value="MEX6690251.1"/>
    <property type="molecule type" value="Genomic_DNA"/>
</dbReference>
<comment type="caution">
    <text evidence="1">The sequence shown here is derived from an EMBL/GenBank/DDBJ whole genome shotgun (WGS) entry which is preliminary data.</text>
</comment>
<evidence type="ECO:0000313" key="1">
    <source>
        <dbReference type="EMBL" id="MEX6690251.1"/>
    </source>
</evidence>
<dbReference type="Proteomes" id="UP001560573">
    <property type="component" value="Unassembled WGS sequence"/>
</dbReference>
<dbReference type="InterPro" id="IPR036390">
    <property type="entry name" value="WH_DNA-bd_sf"/>
</dbReference>
<organism evidence="1 2">
    <name type="scientific">Danxiaibacter flavus</name>
    <dbReference type="NCBI Taxonomy" id="3049108"/>
    <lineage>
        <taxon>Bacteria</taxon>
        <taxon>Pseudomonadati</taxon>
        <taxon>Bacteroidota</taxon>
        <taxon>Chitinophagia</taxon>
        <taxon>Chitinophagales</taxon>
        <taxon>Chitinophagaceae</taxon>
        <taxon>Danxiaibacter</taxon>
    </lineage>
</organism>
<protein>
    <submittedName>
        <fullName evidence="1">Transcriptional regulator</fullName>
    </submittedName>
</protein>
<reference evidence="1 2" key="1">
    <citation type="submission" date="2023-07" db="EMBL/GenBank/DDBJ databases">
        <authorList>
            <person name="Lian W.-H."/>
        </authorList>
    </citation>
    <scope>NUCLEOTIDE SEQUENCE [LARGE SCALE GENOMIC DNA]</scope>
    <source>
        <strain evidence="1 2">SYSU DXS3180</strain>
    </source>
</reference>
<dbReference type="RefSeq" id="WP_369331665.1">
    <property type="nucleotide sequence ID" value="NZ_JAULBC010000008.1"/>
</dbReference>
<dbReference type="InterPro" id="IPR036388">
    <property type="entry name" value="WH-like_DNA-bd_sf"/>
</dbReference>
<dbReference type="SUPFAM" id="SSF46785">
    <property type="entry name" value="Winged helix' DNA-binding domain"/>
    <property type="match status" value="1"/>
</dbReference>
<name>A0ABV3ZK36_9BACT</name>
<proteinExistence type="predicted"/>